<dbReference type="AlphaFoldDB" id="A0A1H1ELV9"/>
<dbReference type="GO" id="GO:0005829">
    <property type="term" value="C:cytosol"/>
    <property type="evidence" value="ECO:0007669"/>
    <property type="project" value="TreeGrafter"/>
</dbReference>
<sequence>MFSGPPPVVPSVTEAPFPRPRLSLLDLAPVVDGASFGDALRDTVATAQAAERLGYERVWVAEHHSMPGIASSSPAVLIGQIAAATETIRVGSGGVMLPNHQPLVVAEQFGTLDALYPDRIDLGIGRAPGTDQLTAHALRGGRVSESVDDFPQALAHLRAFLRDDFPADHPYAAITATPGVGAHPQMWLLGSSTFSAKLAGLLGLPFAFARHFAPQATLPALAEYRETFRPGDLDAPNAMLTITVIAADTDEEAQRLAGPAKASMYRVRTGNPGRMLTYDQAAAQPLTPEQEHAIAPTTSAWIVGSQETVRDELRELLVRTQPQELMVSGMLPGLAERTRSLELIKDAVDELF</sequence>
<feature type="domain" description="Luciferase-like" evidence="2">
    <location>
        <begin position="38"/>
        <end position="318"/>
    </location>
</feature>
<evidence type="ECO:0000259" key="2">
    <source>
        <dbReference type="Pfam" id="PF00296"/>
    </source>
</evidence>
<gene>
    <name evidence="3" type="ORF">SAMN04489765_2258</name>
</gene>
<organism evidence="3 4">
    <name type="scientific">Tsukamurella pulmonis</name>
    <dbReference type="NCBI Taxonomy" id="47312"/>
    <lineage>
        <taxon>Bacteria</taxon>
        <taxon>Bacillati</taxon>
        <taxon>Actinomycetota</taxon>
        <taxon>Actinomycetes</taxon>
        <taxon>Mycobacteriales</taxon>
        <taxon>Tsukamurellaceae</taxon>
        <taxon>Tsukamurella</taxon>
    </lineage>
</organism>
<comment type="similarity">
    <text evidence="1">To bacterial alkanal monooxygenase alpha and beta chains.</text>
</comment>
<dbReference type="InterPro" id="IPR036661">
    <property type="entry name" value="Luciferase-like_sf"/>
</dbReference>
<dbReference type="InterPro" id="IPR050766">
    <property type="entry name" value="Bact_Lucif_Oxidored"/>
</dbReference>
<dbReference type="Pfam" id="PF00296">
    <property type="entry name" value="Bac_luciferase"/>
    <property type="match status" value="1"/>
</dbReference>
<dbReference type="PANTHER" id="PTHR30137">
    <property type="entry name" value="LUCIFERASE-LIKE MONOOXYGENASE"/>
    <property type="match status" value="1"/>
</dbReference>
<dbReference type="SUPFAM" id="SSF51679">
    <property type="entry name" value="Bacterial luciferase-like"/>
    <property type="match status" value="1"/>
</dbReference>
<protein>
    <submittedName>
        <fullName evidence="3">Luciferase family oxidoreductase, group 1</fullName>
    </submittedName>
</protein>
<dbReference type="NCBIfam" id="TIGR03558">
    <property type="entry name" value="oxido_grp_1"/>
    <property type="match status" value="1"/>
</dbReference>
<evidence type="ECO:0000313" key="3">
    <source>
        <dbReference type="EMBL" id="SDQ89528.1"/>
    </source>
</evidence>
<dbReference type="GO" id="GO:0016705">
    <property type="term" value="F:oxidoreductase activity, acting on paired donors, with incorporation or reduction of molecular oxygen"/>
    <property type="evidence" value="ECO:0007669"/>
    <property type="project" value="InterPro"/>
</dbReference>
<dbReference type="InterPro" id="IPR019949">
    <property type="entry name" value="CmoO-like"/>
</dbReference>
<evidence type="ECO:0000256" key="1">
    <source>
        <dbReference type="ARBA" id="ARBA00007789"/>
    </source>
</evidence>
<dbReference type="OrthoDB" id="9780518at2"/>
<dbReference type="Gene3D" id="3.20.20.30">
    <property type="entry name" value="Luciferase-like domain"/>
    <property type="match status" value="1"/>
</dbReference>
<dbReference type="CDD" id="cd00347">
    <property type="entry name" value="Flavin_utilizing_monoxygenases"/>
    <property type="match status" value="1"/>
</dbReference>
<dbReference type="Proteomes" id="UP000183053">
    <property type="component" value="Unassembled WGS sequence"/>
</dbReference>
<keyword evidence="4" id="KW-1185">Reference proteome</keyword>
<accession>A0A1H1ELV9</accession>
<reference evidence="4" key="1">
    <citation type="submission" date="2016-10" db="EMBL/GenBank/DDBJ databases">
        <authorList>
            <person name="Varghese N."/>
            <person name="Submissions S."/>
        </authorList>
    </citation>
    <scope>NUCLEOTIDE SEQUENCE [LARGE SCALE GENOMIC DNA]</scope>
    <source>
        <strain evidence="4">DSM 44142</strain>
    </source>
</reference>
<dbReference type="PANTHER" id="PTHR30137:SF6">
    <property type="entry name" value="LUCIFERASE-LIKE MONOOXYGENASE"/>
    <property type="match status" value="1"/>
</dbReference>
<evidence type="ECO:0000313" key="4">
    <source>
        <dbReference type="Proteomes" id="UP000183053"/>
    </source>
</evidence>
<dbReference type="EMBL" id="FNLF01000002">
    <property type="protein sequence ID" value="SDQ89528.1"/>
    <property type="molecule type" value="Genomic_DNA"/>
</dbReference>
<dbReference type="InterPro" id="IPR011251">
    <property type="entry name" value="Luciferase-like_dom"/>
</dbReference>
<proteinExistence type="predicted"/>
<dbReference type="STRING" id="47312.SAMN04489765_2258"/>
<dbReference type="FunFam" id="3.20.20.30:FF:000002">
    <property type="entry name" value="LLM class flavin-dependent oxidoreductase"/>
    <property type="match status" value="1"/>
</dbReference>
<name>A0A1H1ELV9_9ACTN</name>